<evidence type="ECO:0000313" key="2">
    <source>
        <dbReference type="Proteomes" id="UP000054032"/>
    </source>
</evidence>
<organism evidence="1 2">
    <name type="scientific">Bipolaris oryzae ATCC 44560</name>
    <dbReference type="NCBI Taxonomy" id="930090"/>
    <lineage>
        <taxon>Eukaryota</taxon>
        <taxon>Fungi</taxon>
        <taxon>Dikarya</taxon>
        <taxon>Ascomycota</taxon>
        <taxon>Pezizomycotina</taxon>
        <taxon>Dothideomycetes</taxon>
        <taxon>Pleosporomycetidae</taxon>
        <taxon>Pleosporales</taxon>
        <taxon>Pleosporineae</taxon>
        <taxon>Pleosporaceae</taxon>
        <taxon>Bipolaris</taxon>
    </lineage>
</organism>
<evidence type="ECO:0000313" key="1">
    <source>
        <dbReference type="EMBL" id="EUC49185.1"/>
    </source>
</evidence>
<keyword evidence="2" id="KW-1185">Reference proteome</keyword>
<accession>W6ZGP2</accession>
<dbReference type="EMBL" id="KI963934">
    <property type="protein sequence ID" value="EUC49185.1"/>
    <property type="molecule type" value="Genomic_DNA"/>
</dbReference>
<protein>
    <submittedName>
        <fullName evidence="1">Uncharacterized protein</fullName>
    </submittedName>
</protein>
<dbReference type="GeneID" id="19126627"/>
<name>W6ZGP2_COCMI</name>
<gene>
    <name evidence="1" type="ORF">COCMIDRAFT_85214</name>
</gene>
<dbReference type="Proteomes" id="UP000054032">
    <property type="component" value="Unassembled WGS sequence"/>
</dbReference>
<dbReference type="RefSeq" id="XP_007684349.1">
    <property type="nucleotide sequence ID" value="XM_007686159.1"/>
</dbReference>
<reference evidence="1 2" key="1">
    <citation type="journal article" date="2013" name="PLoS Genet.">
        <title>Comparative genome structure, secondary metabolite, and effector coding capacity across Cochliobolus pathogens.</title>
        <authorList>
            <person name="Condon B.J."/>
            <person name="Leng Y."/>
            <person name="Wu D."/>
            <person name="Bushley K.E."/>
            <person name="Ohm R.A."/>
            <person name="Otillar R."/>
            <person name="Martin J."/>
            <person name="Schackwitz W."/>
            <person name="Grimwood J."/>
            <person name="MohdZainudin N."/>
            <person name="Xue C."/>
            <person name="Wang R."/>
            <person name="Manning V.A."/>
            <person name="Dhillon B."/>
            <person name="Tu Z.J."/>
            <person name="Steffenson B.J."/>
            <person name="Salamov A."/>
            <person name="Sun H."/>
            <person name="Lowry S."/>
            <person name="LaButti K."/>
            <person name="Han J."/>
            <person name="Copeland A."/>
            <person name="Lindquist E."/>
            <person name="Barry K."/>
            <person name="Schmutz J."/>
            <person name="Baker S.E."/>
            <person name="Ciuffetti L.M."/>
            <person name="Grigoriev I.V."/>
            <person name="Zhong S."/>
            <person name="Turgeon B.G."/>
        </authorList>
    </citation>
    <scope>NUCLEOTIDE SEQUENCE [LARGE SCALE GENOMIC DNA]</scope>
    <source>
        <strain evidence="1 2">ATCC 44560</strain>
    </source>
</reference>
<dbReference type="KEGG" id="bor:COCMIDRAFT_85214"/>
<sequence length="57" mass="6707">MISFDGFFSEGDFSRFFFLLFGWGHSFPLVLQISDKGVMGLWTLTRMYVWHGIWHSA</sequence>
<proteinExistence type="predicted"/>
<dbReference type="AlphaFoldDB" id="W6ZGP2"/>
<dbReference type="HOGENOM" id="CLU_2996211_0_0_1"/>